<dbReference type="InterPro" id="IPR001969">
    <property type="entry name" value="Aspartic_peptidase_AS"/>
</dbReference>
<dbReference type="GO" id="GO:0031956">
    <property type="term" value="F:medium-chain fatty acid-CoA ligase activity"/>
    <property type="evidence" value="ECO:0007669"/>
    <property type="project" value="TreeGrafter"/>
</dbReference>
<dbReference type="PANTHER" id="PTHR43201:SF5">
    <property type="entry name" value="MEDIUM-CHAIN ACYL-COA LIGASE ACSF2, MITOCHONDRIAL"/>
    <property type="match status" value="1"/>
</dbReference>
<gene>
    <name evidence="3" type="ORF">PSYICH_LOCUS6191</name>
</gene>
<name>A0A9P0CW55_9CUCU</name>
<sequence length="736" mass="82833">MSARGVSQQDIIVICSKNNADQVIGAICAPLDPEYTYAEKQHLLKKLKPKMCFGDIRTSAHLERILYTLNLNTEVFSFTQEGLDKERTIESMDKGYFKTGDMGKFDEDGWLYVSGRIEDLIQYDTWSLIPTDIEDCISSHEKVKDAVVIGNNKDVVAMVQKVPESPLTAKEIQIYICGRLPEKYWPTEIILLEHFPRTTIGAVKKSVLKEDYLFHKLTYSSSCMMVKQEEENKLGDSKSSFHHTLLHKPKENEPATETSEETVELVVEEASQVNTFSFEDIEVYVILSTALVQVIDEKDETNLCRALLDTGDSKSSFHHTLLHKPKENEPATETSEETVELVVEEASQVNTFSFEDIEVYVILSTALVQVIDEKDETNLCRALLDTGDSKSSFHHTLLHKPKENEPATETSEETVELVVEEASQVNTFSFKDIEVYVILSTALVQVIDEKDETNLCRALLDTGDSKSSFHHTLLHKPKENEPATETSEETVELVVEEASQVNTFSFEDIEVYVILSTALVQVIDEKDETNLCRALLDTGDSKSSFHHTLLHKPKENEPAAETSKEIAELIVEEASQVNTFSFEDIEVYVILSTALVQENEPAAETSEKIAELVVEEASQVNTFSFEDIEVYVILSIALIQVIDEKDETNVCRALLDTGAQSNLIAKDFWDSKSSFHHTLLHKPKENEPAAETSEKIAELVVEEASQVNTFSFKDIEVYVILSTALIQVIDEKDETN</sequence>
<dbReference type="Gene3D" id="3.40.50.12780">
    <property type="entry name" value="N-terminal domain of ligase-like"/>
    <property type="match status" value="2"/>
</dbReference>
<dbReference type="InterPro" id="IPR042099">
    <property type="entry name" value="ANL_N_sf"/>
</dbReference>
<dbReference type="SUPFAM" id="SSF56801">
    <property type="entry name" value="Acetyl-CoA synthetase-like"/>
    <property type="match status" value="2"/>
</dbReference>
<dbReference type="PROSITE" id="PS00141">
    <property type="entry name" value="ASP_PROTEASE"/>
    <property type="match status" value="1"/>
</dbReference>
<protein>
    <submittedName>
        <fullName evidence="3">Uncharacterized protein</fullName>
    </submittedName>
</protein>
<dbReference type="InterPro" id="IPR045851">
    <property type="entry name" value="AMP-bd_C_sf"/>
</dbReference>
<evidence type="ECO:0000256" key="2">
    <source>
        <dbReference type="ARBA" id="ARBA00022598"/>
    </source>
</evidence>
<dbReference type="EMBL" id="OV651831">
    <property type="protein sequence ID" value="CAH1105371.1"/>
    <property type="molecule type" value="Genomic_DNA"/>
</dbReference>
<dbReference type="GO" id="GO:0006631">
    <property type="term" value="P:fatty acid metabolic process"/>
    <property type="evidence" value="ECO:0007669"/>
    <property type="project" value="TreeGrafter"/>
</dbReference>
<reference evidence="3" key="1">
    <citation type="submission" date="2022-01" db="EMBL/GenBank/DDBJ databases">
        <authorList>
            <person name="King R."/>
        </authorList>
    </citation>
    <scope>NUCLEOTIDE SEQUENCE</scope>
</reference>
<accession>A0A9P0CW55</accession>
<dbReference type="GO" id="GO:0006508">
    <property type="term" value="P:proteolysis"/>
    <property type="evidence" value="ECO:0007669"/>
    <property type="project" value="InterPro"/>
</dbReference>
<evidence type="ECO:0000313" key="3">
    <source>
        <dbReference type="EMBL" id="CAH1105371.1"/>
    </source>
</evidence>
<dbReference type="Gene3D" id="3.30.300.30">
    <property type="match status" value="1"/>
</dbReference>
<evidence type="ECO:0000256" key="1">
    <source>
        <dbReference type="ARBA" id="ARBA00006432"/>
    </source>
</evidence>
<dbReference type="OrthoDB" id="10253869at2759"/>
<comment type="similarity">
    <text evidence="1">Belongs to the ATP-dependent AMP-binding enzyme family.</text>
</comment>
<keyword evidence="2" id="KW-0436">Ligase</keyword>
<dbReference type="AlphaFoldDB" id="A0A9P0CW55"/>
<keyword evidence="4" id="KW-1185">Reference proteome</keyword>
<dbReference type="Proteomes" id="UP001153636">
    <property type="component" value="Chromosome 19"/>
</dbReference>
<evidence type="ECO:0000313" key="4">
    <source>
        <dbReference type="Proteomes" id="UP001153636"/>
    </source>
</evidence>
<organism evidence="3 4">
    <name type="scientific">Psylliodes chrysocephalus</name>
    <dbReference type="NCBI Taxonomy" id="3402493"/>
    <lineage>
        <taxon>Eukaryota</taxon>
        <taxon>Metazoa</taxon>
        <taxon>Ecdysozoa</taxon>
        <taxon>Arthropoda</taxon>
        <taxon>Hexapoda</taxon>
        <taxon>Insecta</taxon>
        <taxon>Pterygota</taxon>
        <taxon>Neoptera</taxon>
        <taxon>Endopterygota</taxon>
        <taxon>Coleoptera</taxon>
        <taxon>Polyphaga</taxon>
        <taxon>Cucujiformia</taxon>
        <taxon>Chrysomeloidea</taxon>
        <taxon>Chrysomelidae</taxon>
        <taxon>Galerucinae</taxon>
        <taxon>Alticini</taxon>
        <taxon>Psylliodes</taxon>
    </lineage>
</organism>
<dbReference type="GO" id="GO:0004190">
    <property type="term" value="F:aspartic-type endopeptidase activity"/>
    <property type="evidence" value="ECO:0007669"/>
    <property type="project" value="InterPro"/>
</dbReference>
<proteinExistence type="inferred from homology"/>
<dbReference type="PANTHER" id="PTHR43201">
    <property type="entry name" value="ACYL-COA SYNTHETASE"/>
    <property type="match status" value="1"/>
</dbReference>